<dbReference type="NCBIfam" id="TIGR04057">
    <property type="entry name" value="SusC_RagA_signa"/>
    <property type="match status" value="1"/>
</dbReference>
<keyword evidence="6 8" id="KW-0472">Membrane</keyword>
<organism evidence="12 13">
    <name type="scientific">Membranihabitans marinus</name>
    <dbReference type="NCBI Taxonomy" id="1227546"/>
    <lineage>
        <taxon>Bacteria</taxon>
        <taxon>Pseudomonadati</taxon>
        <taxon>Bacteroidota</taxon>
        <taxon>Saprospiria</taxon>
        <taxon>Saprospirales</taxon>
        <taxon>Saprospiraceae</taxon>
        <taxon>Membranihabitans</taxon>
    </lineage>
</organism>
<dbReference type="Gene3D" id="2.60.40.1120">
    <property type="entry name" value="Carboxypeptidase-like, regulatory domain"/>
    <property type="match status" value="1"/>
</dbReference>
<dbReference type="Gene3D" id="2.170.130.10">
    <property type="entry name" value="TonB-dependent receptor, plug domain"/>
    <property type="match status" value="1"/>
</dbReference>
<dbReference type="InterPro" id="IPR037066">
    <property type="entry name" value="Plug_dom_sf"/>
</dbReference>
<dbReference type="InterPro" id="IPR023997">
    <property type="entry name" value="TonB-dep_OMP_SusC/RagA_CS"/>
</dbReference>
<dbReference type="InterPro" id="IPR036942">
    <property type="entry name" value="Beta-barrel_TonB_sf"/>
</dbReference>
<evidence type="ECO:0000256" key="2">
    <source>
        <dbReference type="ARBA" id="ARBA00022448"/>
    </source>
</evidence>
<dbReference type="Proteomes" id="UP000753961">
    <property type="component" value="Unassembled WGS sequence"/>
</dbReference>
<dbReference type="GO" id="GO:0009279">
    <property type="term" value="C:cell outer membrane"/>
    <property type="evidence" value="ECO:0007669"/>
    <property type="project" value="UniProtKB-SubCell"/>
</dbReference>
<evidence type="ECO:0000259" key="11">
    <source>
        <dbReference type="Pfam" id="PF07715"/>
    </source>
</evidence>
<evidence type="ECO:0000256" key="6">
    <source>
        <dbReference type="ARBA" id="ARBA00023136"/>
    </source>
</evidence>
<dbReference type="EMBL" id="JAHVHU010000007">
    <property type="protein sequence ID" value="MBY5958067.1"/>
    <property type="molecule type" value="Genomic_DNA"/>
</dbReference>
<sequence length="1032" mass="113672">MDQLTTRFSLFIFLVLPFVLSAQDRQIQGQLTDEDGLPLIAANILVVETGNGAVTDFNGKYSIMASEGQTLRFSYVGYQSKDVEIKGQTEINVVLSEGNQLDEIVVTALGRSKRNRGLGYAIDEIKSKDLELAVDDNLLNSLQGKATGVMISGSGGGPGESARIIIRGINSLDPNADNQPLFVVDGVPIDNSTYTVGGGSSRTMSNRVGDLNPDDIESMSILKGGAATALYGVRAANGAVIISTKKGVGGGLKVDLTSSFGFENINKYPETQDKFTQGYNGVYDPNSFWPSWGSTVEEARAQDPSHPEEIYNNYKNGYQQGHKWRHTLAMSGGDDKSTFRLSLSNLDHVGVVPFSNYGNLSARFNGTMQATEKIKLTAGINYVNSGGDRVNADRYNESLTYWAPRRDVLDFEFPDGTMKGYRNDGKRGNNPTYGAKTNKFTDDVDRYIGNFTIQYDVTDWFNIRYQAGLDQYSDFRFLRAPAPTGIEGENVHEDNGLGFVTETRIRNRDINSNLILNFNRQFSEKFNSNFLIGHDLLDQSYNRVTTGGSELAVWDWFSLNNVNPKTLSSSSNLTNKRIVGAFGELLLEYENTYFLTVTGRNDWSSTLPVSNRSFFYPSASLSYVFTEQFEPFNGFLDYGKLRLSYATIGKDTDPYRLSTVYATDDIGAFTRGNTKGAPDLSPEKTTTFEAGFNLEALGGKAGLEFTFYNHLSEDQIVPVPTSLATGFSTFILNAGSIRNRGVEIGLDLNPIITEKALWNIRLNFTSNNNEVIEIIEGVDEIFLGSSYGYSGATASLKLIPGQAYGNLYGTSYARYNAKEGQTPDYSQPILIGDDGFPVRNREQLILGNSQPKWFGSVSTRFAYANFEISALFDTRQGVQKYNQQSNFMAAFGISPFTEDRNETVVFEGVTADGSVNTQSVFKGQGVGPDGESYGAGFYRNVYRGITENFIEDADWVRLRNLTLSYRLPQSVLANIPVSNVRISGVGHNLWLSTPFTGFDPEGNRGNGNADDGFGGFTYPAVRSFTFSINVTF</sequence>
<feature type="domain" description="TonB-dependent receptor plug" evidence="11">
    <location>
        <begin position="119"/>
        <end position="239"/>
    </location>
</feature>
<dbReference type="RefSeq" id="WP_222579600.1">
    <property type="nucleotide sequence ID" value="NZ_JAHVHU010000007.1"/>
</dbReference>
<dbReference type="PROSITE" id="PS52016">
    <property type="entry name" value="TONB_DEPENDENT_REC_3"/>
    <property type="match status" value="1"/>
</dbReference>
<evidence type="ECO:0000256" key="7">
    <source>
        <dbReference type="ARBA" id="ARBA00023237"/>
    </source>
</evidence>
<comment type="caution">
    <text evidence="12">The sequence shown here is derived from an EMBL/GenBank/DDBJ whole genome shotgun (WGS) entry which is preliminary data.</text>
</comment>
<keyword evidence="3 8" id="KW-1134">Transmembrane beta strand</keyword>
<dbReference type="SUPFAM" id="SSF56935">
    <property type="entry name" value="Porins"/>
    <property type="match status" value="1"/>
</dbReference>
<dbReference type="SUPFAM" id="SSF49464">
    <property type="entry name" value="Carboxypeptidase regulatory domain-like"/>
    <property type="match status" value="1"/>
</dbReference>
<dbReference type="NCBIfam" id="TIGR04056">
    <property type="entry name" value="OMP_RagA_SusC"/>
    <property type="match status" value="1"/>
</dbReference>
<dbReference type="InterPro" id="IPR012910">
    <property type="entry name" value="Plug_dom"/>
</dbReference>
<evidence type="ECO:0000256" key="4">
    <source>
        <dbReference type="ARBA" id="ARBA00022692"/>
    </source>
</evidence>
<dbReference type="Pfam" id="PF00593">
    <property type="entry name" value="TonB_dep_Rec_b-barrel"/>
    <property type="match status" value="1"/>
</dbReference>
<dbReference type="AlphaFoldDB" id="A0A953HYI5"/>
<evidence type="ECO:0000313" key="13">
    <source>
        <dbReference type="Proteomes" id="UP000753961"/>
    </source>
</evidence>
<evidence type="ECO:0000256" key="9">
    <source>
        <dbReference type="RuleBase" id="RU003357"/>
    </source>
</evidence>
<name>A0A953HYI5_9BACT</name>
<dbReference type="InterPro" id="IPR000531">
    <property type="entry name" value="Beta-barrel_TonB"/>
</dbReference>
<keyword evidence="4 8" id="KW-0812">Transmembrane</keyword>
<evidence type="ECO:0000256" key="8">
    <source>
        <dbReference type="PROSITE-ProRule" id="PRU01360"/>
    </source>
</evidence>
<keyword evidence="13" id="KW-1185">Reference proteome</keyword>
<gene>
    <name evidence="12" type="ORF">KUV50_08000</name>
</gene>
<keyword evidence="5 9" id="KW-0798">TonB box</keyword>
<comment type="subcellular location">
    <subcellularLocation>
        <location evidence="1 8">Cell outer membrane</location>
        <topology evidence="1 8">Multi-pass membrane protein</topology>
    </subcellularLocation>
</comment>
<dbReference type="Pfam" id="PF13715">
    <property type="entry name" value="CarbopepD_reg_2"/>
    <property type="match status" value="1"/>
</dbReference>
<dbReference type="InterPro" id="IPR039426">
    <property type="entry name" value="TonB-dep_rcpt-like"/>
</dbReference>
<dbReference type="InterPro" id="IPR023996">
    <property type="entry name" value="TonB-dep_OMP_SusC/RagA"/>
</dbReference>
<evidence type="ECO:0000256" key="3">
    <source>
        <dbReference type="ARBA" id="ARBA00022452"/>
    </source>
</evidence>
<evidence type="ECO:0000313" key="12">
    <source>
        <dbReference type="EMBL" id="MBY5958067.1"/>
    </source>
</evidence>
<dbReference type="Pfam" id="PF07715">
    <property type="entry name" value="Plug"/>
    <property type="match status" value="1"/>
</dbReference>
<keyword evidence="2 8" id="KW-0813">Transport</keyword>
<reference evidence="12" key="1">
    <citation type="submission" date="2021-06" db="EMBL/GenBank/DDBJ databases">
        <title>44 bacteria genomes isolated from Dapeng, Shenzhen.</title>
        <authorList>
            <person name="Zheng W."/>
            <person name="Yu S."/>
            <person name="Huang Y."/>
        </authorList>
    </citation>
    <scope>NUCLEOTIDE SEQUENCE</scope>
    <source>
        <strain evidence="12">DP5N28-2</strain>
    </source>
</reference>
<evidence type="ECO:0000256" key="1">
    <source>
        <dbReference type="ARBA" id="ARBA00004571"/>
    </source>
</evidence>
<comment type="similarity">
    <text evidence="8 9">Belongs to the TonB-dependent receptor family.</text>
</comment>
<evidence type="ECO:0000256" key="5">
    <source>
        <dbReference type="ARBA" id="ARBA00023077"/>
    </source>
</evidence>
<dbReference type="Gene3D" id="2.40.170.20">
    <property type="entry name" value="TonB-dependent receptor, beta-barrel domain"/>
    <property type="match status" value="1"/>
</dbReference>
<keyword evidence="7 8" id="KW-0998">Cell outer membrane</keyword>
<protein>
    <submittedName>
        <fullName evidence="12">SusC/RagA family TonB-linked outer membrane protein</fullName>
    </submittedName>
</protein>
<proteinExistence type="inferred from homology"/>
<accession>A0A953HYI5</accession>
<dbReference type="InterPro" id="IPR008969">
    <property type="entry name" value="CarboxyPept-like_regulatory"/>
</dbReference>
<feature type="domain" description="TonB-dependent receptor-like beta-barrel" evidence="10">
    <location>
        <begin position="390"/>
        <end position="861"/>
    </location>
</feature>
<evidence type="ECO:0000259" key="10">
    <source>
        <dbReference type="Pfam" id="PF00593"/>
    </source>
</evidence>